<keyword evidence="1" id="KW-0472">Membrane</keyword>
<keyword evidence="1" id="KW-0812">Transmembrane</keyword>
<keyword evidence="1" id="KW-1133">Transmembrane helix</keyword>
<evidence type="ECO:0000256" key="1">
    <source>
        <dbReference type="SAM" id="Phobius"/>
    </source>
</evidence>
<comment type="caution">
    <text evidence="2">The sequence shown here is derived from an EMBL/GenBank/DDBJ whole genome shotgun (WGS) entry which is preliminary data.</text>
</comment>
<gene>
    <name evidence="2" type="ORF">niasHT_014645</name>
</gene>
<sequence>MLTEWGIAAIVVLCCILLIAAAIGIVVLTLCFIRRRRRKALDAKAFAPVNAESSLSLRSDEHGVEVPDSL</sequence>
<evidence type="ECO:0000313" key="2">
    <source>
        <dbReference type="EMBL" id="KAL3114831.1"/>
    </source>
</evidence>
<dbReference type="EMBL" id="JBICBT010000407">
    <property type="protein sequence ID" value="KAL3114831.1"/>
    <property type="molecule type" value="Genomic_DNA"/>
</dbReference>
<reference evidence="2 3" key="1">
    <citation type="submission" date="2024-10" db="EMBL/GenBank/DDBJ databases">
        <authorList>
            <person name="Kim D."/>
        </authorList>
    </citation>
    <scope>NUCLEOTIDE SEQUENCE [LARGE SCALE GENOMIC DNA]</scope>
    <source>
        <strain evidence="2">BH-2024</strain>
    </source>
</reference>
<dbReference type="Proteomes" id="UP001620626">
    <property type="component" value="Unassembled WGS sequence"/>
</dbReference>
<protein>
    <submittedName>
        <fullName evidence="2">Uncharacterized protein</fullName>
    </submittedName>
</protein>
<keyword evidence="3" id="KW-1185">Reference proteome</keyword>
<name>A0ABD2LHX7_9BILA</name>
<accession>A0ABD2LHX7</accession>
<proteinExistence type="predicted"/>
<evidence type="ECO:0000313" key="3">
    <source>
        <dbReference type="Proteomes" id="UP001620626"/>
    </source>
</evidence>
<feature type="transmembrane region" description="Helical" evidence="1">
    <location>
        <begin position="6"/>
        <end position="33"/>
    </location>
</feature>
<dbReference type="AlphaFoldDB" id="A0ABD2LHX7"/>
<organism evidence="2 3">
    <name type="scientific">Heterodera trifolii</name>
    <dbReference type="NCBI Taxonomy" id="157864"/>
    <lineage>
        <taxon>Eukaryota</taxon>
        <taxon>Metazoa</taxon>
        <taxon>Ecdysozoa</taxon>
        <taxon>Nematoda</taxon>
        <taxon>Chromadorea</taxon>
        <taxon>Rhabditida</taxon>
        <taxon>Tylenchina</taxon>
        <taxon>Tylenchomorpha</taxon>
        <taxon>Tylenchoidea</taxon>
        <taxon>Heteroderidae</taxon>
        <taxon>Heteroderinae</taxon>
        <taxon>Heterodera</taxon>
    </lineage>
</organism>